<dbReference type="GeneID" id="59324682"/>
<dbReference type="Proteomes" id="UP000515788">
    <property type="component" value="Chromosome 2"/>
</dbReference>
<accession>A0A7G3ZDH7</accession>
<dbReference type="AlphaFoldDB" id="A0A7G3ZDH7"/>
<sequence>MVEPVIMSNQNIPNASKPPKFSGQGEPLAVAAFMTRISIHLRRFEFTDDYEKILYFADCLTEGAALWFEGLTGESLRQGTFNDFIGRFKRKYYSEHQVDSILTHLRYCKQQGSLESYNKEYNALSAAIPDELLSPKCKQSFYLSGLEKSLQITVRNLRPDLLETAMILASSPMRTARSDDSTRNKMAL</sequence>
<dbReference type="EMBL" id="CP059247">
    <property type="protein sequence ID" value="QLL31563.1"/>
    <property type="molecule type" value="Genomic_DNA"/>
</dbReference>
<dbReference type="KEGG" id="tgb:HG536_0B04270"/>
<proteinExistence type="predicted"/>
<dbReference type="RefSeq" id="XP_037138238.1">
    <property type="nucleotide sequence ID" value="XM_037282343.1"/>
</dbReference>
<keyword evidence="4" id="KW-1185">Reference proteome</keyword>
<dbReference type="Pfam" id="PF19259">
    <property type="entry name" value="Ty3_capsid"/>
    <property type="match status" value="1"/>
</dbReference>
<gene>
    <name evidence="3" type="ORF">HG536_0B04270</name>
</gene>
<evidence type="ECO:0000256" key="1">
    <source>
        <dbReference type="SAM" id="MobiDB-lite"/>
    </source>
</evidence>
<organism evidence="3 4">
    <name type="scientific">Torulaspora globosa</name>
    <dbReference type="NCBI Taxonomy" id="48254"/>
    <lineage>
        <taxon>Eukaryota</taxon>
        <taxon>Fungi</taxon>
        <taxon>Dikarya</taxon>
        <taxon>Ascomycota</taxon>
        <taxon>Saccharomycotina</taxon>
        <taxon>Saccharomycetes</taxon>
        <taxon>Saccharomycetales</taxon>
        <taxon>Saccharomycetaceae</taxon>
        <taxon>Torulaspora</taxon>
    </lineage>
</organism>
<evidence type="ECO:0000313" key="4">
    <source>
        <dbReference type="Proteomes" id="UP000515788"/>
    </source>
</evidence>
<dbReference type="OrthoDB" id="1936908at2759"/>
<protein>
    <recommendedName>
        <fullName evidence="2">Ty3 transposon capsid-like protein domain-containing protein</fullName>
    </recommendedName>
</protein>
<dbReference type="InterPro" id="IPR045358">
    <property type="entry name" value="Ty3_capsid"/>
</dbReference>
<name>A0A7G3ZDH7_9SACH</name>
<feature type="region of interest" description="Disordered" evidence="1">
    <location>
        <begin position="1"/>
        <end position="21"/>
    </location>
</feature>
<evidence type="ECO:0000313" key="3">
    <source>
        <dbReference type="EMBL" id="QLL31563.1"/>
    </source>
</evidence>
<evidence type="ECO:0000259" key="2">
    <source>
        <dbReference type="Pfam" id="PF19259"/>
    </source>
</evidence>
<reference evidence="3 4" key="1">
    <citation type="submission" date="2020-06" db="EMBL/GenBank/DDBJ databases">
        <title>The yeast mating-type switching endonuclease HO is a domesticated member of an unorthodox homing genetic element family.</title>
        <authorList>
            <person name="Coughlan A.Y."/>
            <person name="Lombardi L."/>
            <person name="Braun-Galleani S."/>
            <person name="Martos A.R."/>
            <person name="Galeote V."/>
            <person name="Bigey F."/>
            <person name="Dequin S."/>
            <person name="Byrne K.P."/>
            <person name="Wolfe K.H."/>
        </authorList>
    </citation>
    <scope>NUCLEOTIDE SEQUENCE [LARGE SCALE GENOMIC DNA]</scope>
    <source>
        <strain evidence="3 4">CBS764</strain>
    </source>
</reference>
<feature type="domain" description="Ty3 transposon capsid-like protein" evidence="2">
    <location>
        <begin position="16"/>
        <end position="171"/>
    </location>
</feature>